<dbReference type="Pfam" id="PF20459">
    <property type="entry name" value="DUF6712"/>
    <property type="match status" value="1"/>
</dbReference>
<name>A0A6J5MRM9_9CAUD</name>
<gene>
    <name evidence="1" type="ORF">UFOVP533_48</name>
</gene>
<sequence length="190" mass="22514">MALQPEVLLIDENYIKKYTWINGSVDPLLLYPAIYLSQDKYAQLYLGTDLYNRIKEDVVNDDITGAYATLLDNYLRRMIMWWTMYEVLPHLYVKTDNGSLVIRTSEDTTPISQTDLQNYRDQARQQAMFYTQRMVDYLCHNSSDFPEYMTNTTNQIWSQTNVYPSNAFEISSGRDRSPYEYRRPGLGWFR</sequence>
<protein>
    <submittedName>
        <fullName evidence="1">Uncharacterized protein</fullName>
    </submittedName>
</protein>
<evidence type="ECO:0000313" key="1">
    <source>
        <dbReference type="EMBL" id="CAB4149132.1"/>
    </source>
</evidence>
<dbReference type="EMBL" id="LR796501">
    <property type="protein sequence ID" value="CAB4149132.1"/>
    <property type="molecule type" value="Genomic_DNA"/>
</dbReference>
<dbReference type="InterPro" id="IPR046558">
    <property type="entry name" value="DUF6712"/>
</dbReference>
<reference evidence="1" key="1">
    <citation type="submission" date="2020-04" db="EMBL/GenBank/DDBJ databases">
        <authorList>
            <person name="Chiriac C."/>
            <person name="Salcher M."/>
            <person name="Ghai R."/>
            <person name="Kavagutti S V."/>
        </authorList>
    </citation>
    <scope>NUCLEOTIDE SEQUENCE</scope>
</reference>
<organism evidence="1">
    <name type="scientific">uncultured Caudovirales phage</name>
    <dbReference type="NCBI Taxonomy" id="2100421"/>
    <lineage>
        <taxon>Viruses</taxon>
        <taxon>Duplodnaviria</taxon>
        <taxon>Heunggongvirae</taxon>
        <taxon>Uroviricota</taxon>
        <taxon>Caudoviricetes</taxon>
        <taxon>Peduoviridae</taxon>
        <taxon>Maltschvirus</taxon>
        <taxon>Maltschvirus maltsch</taxon>
    </lineage>
</organism>
<accession>A0A6J5MRM9</accession>
<proteinExistence type="predicted"/>